<reference evidence="1 2" key="1">
    <citation type="submission" date="2023-03" db="EMBL/GenBank/DDBJ databases">
        <title>WGS of Gossypium arboreum.</title>
        <authorList>
            <person name="Yu D."/>
        </authorList>
    </citation>
    <scope>NUCLEOTIDE SEQUENCE [LARGE SCALE GENOMIC DNA]</scope>
    <source>
        <tissue evidence="1">Leaf</tissue>
    </source>
</reference>
<evidence type="ECO:0000313" key="1">
    <source>
        <dbReference type="EMBL" id="KAK5844747.1"/>
    </source>
</evidence>
<protein>
    <submittedName>
        <fullName evidence="1">Uncharacterized protein</fullName>
    </submittedName>
</protein>
<dbReference type="EMBL" id="JARKNE010000001">
    <property type="protein sequence ID" value="KAK5844747.1"/>
    <property type="molecule type" value="Genomic_DNA"/>
</dbReference>
<comment type="caution">
    <text evidence="1">The sequence shown here is derived from an EMBL/GenBank/DDBJ whole genome shotgun (WGS) entry which is preliminary data.</text>
</comment>
<gene>
    <name evidence="1" type="ORF">PVK06_000888</name>
</gene>
<accession>A0ABR0R0V4</accession>
<name>A0ABR0R0V4_GOSAR</name>
<proteinExistence type="predicted"/>
<evidence type="ECO:0000313" key="2">
    <source>
        <dbReference type="Proteomes" id="UP001358586"/>
    </source>
</evidence>
<dbReference type="Proteomes" id="UP001358586">
    <property type="component" value="Chromosome 1"/>
</dbReference>
<keyword evidence="2" id="KW-1185">Reference proteome</keyword>
<sequence>MPQKISKFGTRKVAITSSGLQCIYETKLGICHIVYIIPGDVSGHATECDVDRWLSTPTTVVSLVATTISTSQDDRPIYVSLGDESCRQAISSITSGEELANLGEEVTLIAIANLETMRSHNRYIFHSFDFPRILYPCADVDAKPRVKIDTDIPTATDANTNTAVDGDVDARYHFDVPKIWGGSSLQSVDEGVSDTR</sequence>
<organism evidence="1 2">
    <name type="scientific">Gossypium arboreum</name>
    <name type="common">Tree cotton</name>
    <name type="synonym">Gossypium nanking</name>
    <dbReference type="NCBI Taxonomy" id="29729"/>
    <lineage>
        <taxon>Eukaryota</taxon>
        <taxon>Viridiplantae</taxon>
        <taxon>Streptophyta</taxon>
        <taxon>Embryophyta</taxon>
        <taxon>Tracheophyta</taxon>
        <taxon>Spermatophyta</taxon>
        <taxon>Magnoliopsida</taxon>
        <taxon>eudicotyledons</taxon>
        <taxon>Gunneridae</taxon>
        <taxon>Pentapetalae</taxon>
        <taxon>rosids</taxon>
        <taxon>malvids</taxon>
        <taxon>Malvales</taxon>
        <taxon>Malvaceae</taxon>
        <taxon>Malvoideae</taxon>
        <taxon>Gossypium</taxon>
    </lineage>
</organism>